<evidence type="ECO:0000313" key="3">
    <source>
        <dbReference type="Proteomes" id="UP000218231"/>
    </source>
</evidence>
<sequence>MTVGTFLFLLVLSAAVLDAIGTSRAFQSRSQREAFGRDFERSYYGAPGGLAMSVERSRLKIRARNAVKIYPLADVRSWEKHWHNSKRQGTLIVSVRDTDHPVWSIPFQSENEMNQWYEVLNQAINEGGKP</sequence>
<evidence type="ECO:0008006" key="4">
    <source>
        <dbReference type="Google" id="ProtNLM"/>
    </source>
</evidence>
<accession>A0A2A2M678</accession>
<organism evidence="2 3">
    <name type="scientific">Diploscapter pachys</name>
    <dbReference type="NCBI Taxonomy" id="2018661"/>
    <lineage>
        <taxon>Eukaryota</taxon>
        <taxon>Metazoa</taxon>
        <taxon>Ecdysozoa</taxon>
        <taxon>Nematoda</taxon>
        <taxon>Chromadorea</taxon>
        <taxon>Rhabditida</taxon>
        <taxon>Rhabditina</taxon>
        <taxon>Rhabditomorpha</taxon>
        <taxon>Rhabditoidea</taxon>
        <taxon>Rhabditidae</taxon>
        <taxon>Diploscapter</taxon>
    </lineage>
</organism>
<dbReference type="Proteomes" id="UP000218231">
    <property type="component" value="Unassembled WGS sequence"/>
</dbReference>
<keyword evidence="1" id="KW-0732">Signal</keyword>
<protein>
    <recommendedName>
        <fullName evidence="4">PH domain-containing protein</fullName>
    </recommendedName>
</protein>
<dbReference type="AlphaFoldDB" id="A0A2A2M678"/>
<name>A0A2A2M678_9BILA</name>
<feature type="signal peptide" evidence="1">
    <location>
        <begin position="1"/>
        <end position="25"/>
    </location>
</feature>
<evidence type="ECO:0000313" key="2">
    <source>
        <dbReference type="EMBL" id="PAV93717.1"/>
    </source>
</evidence>
<comment type="caution">
    <text evidence="2">The sequence shown here is derived from an EMBL/GenBank/DDBJ whole genome shotgun (WGS) entry which is preliminary data.</text>
</comment>
<evidence type="ECO:0000256" key="1">
    <source>
        <dbReference type="SAM" id="SignalP"/>
    </source>
</evidence>
<dbReference type="EMBL" id="LIAE01004621">
    <property type="protein sequence ID" value="PAV93717.1"/>
    <property type="molecule type" value="Genomic_DNA"/>
</dbReference>
<proteinExistence type="predicted"/>
<gene>
    <name evidence="2" type="ORF">WR25_17080</name>
</gene>
<reference evidence="2 3" key="1">
    <citation type="journal article" date="2017" name="Curr. Biol.">
        <title>Genome architecture and evolution of a unichromosomal asexual nematode.</title>
        <authorList>
            <person name="Fradin H."/>
            <person name="Zegar C."/>
            <person name="Gutwein M."/>
            <person name="Lucas J."/>
            <person name="Kovtun M."/>
            <person name="Corcoran D."/>
            <person name="Baugh L.R."/>
            <person name="Kiontke K."/>
            <person name="Gunsalus K."/>
            <person name="Fitch D.H."/>
            <person name="Piano F."/>
        </authorList>
    </citation>
    <scope>NUCLEOTIDE SEQUENCE [LARGE SCALE GENOMIC DNA]</scope>
    <source>
        <strain evidence="2">PF1309</strain>
    </source>
</reference>
<keyword evidence="3" id="KW-1185">Reference proteome</keyword>
<feature type="chain" id="PRO_5012765105" description="PH domain-containing protein" evidence="1">
    <location>
        <begin position="26"/>
        <end position="130"/>
    </location>
</feature>